<gene>
    <name evidence="2" type="ORF">GCM10022403_057330</name>
</gene>
<keyword evidence="3" id="KW-1185">Reference proteome</keyword>
<protein>
    <recommendedName>
        <fullName evidence="4">Transposase</fullName>
    </recommendedName>
</protein>
<evidence type="ECO:0008006" key="4">
    <source>
        <dbReference type="Google" id="ProtNLM"/>
    </source>
</evidence>
<reference evidence="3" key="1">
    <citation type="journal article" date="2019" name="Int. J. Syst. Evol. Microbiol.">
        <title>The Global Catalogue of Microorganisms (GCM) 10K type strain sequencing project: providing services to taxonomists for standard genome sequencing and annotation.</title>
        <authorList>
            <consortium name="The Broad Institute Genomics Platform"/>
            <consortium name="The Broad Institute Genome Sequencing Center for Infectious Disease"/>
            <person name="Wu L."/>
            <person name="Ma J."/>
        </authorList>
    </citation>
    <scope>NUCLEOTIDE SEQUENCE [LARGE SCALE GENOMIC DNA]</scope>
    <source>
        <strain evidence="3">JCM 17138</strain>
    </source>
</reference>
<comment type="caution">
    <text evidence="2">The sequence shown here is derived from an EMBL/GenBank/DDBJ whole genome shotgun (WGS) entry which is preliminary data.</text>
</comment>
<sequence>MELGAGQVQGDGQQEPGCRGVAAGSTALGESLEGVPPGNGRGHPVKWLRRVAQMPAAADRSRLIAARRSFAVAWAAGRPACAATGTTTSR</sequence>
<organism evidence="2 3">
    <name type="scientific">Streptomyces coacervatus</name>
    <dbReference type="NCBI Taxonomy" id="647381"/>
    <lineage>
        <taxon>Bacteria</taxon>
        <taxon>Bacillati</taxon>
        <taxon>Actinomycetota</taxon>
        <taxon>Actinomycetes</taxon>
        <taxon>Kitasatosporales</taxon>
        <taxon>Streptomycetaceae</taxon>
        <taxon>Streptomyces</taxon>
    </lineage>
</organism>
<accession>A0ABP7IE99</accession>
<evidence type="ECO:0000313" key="3">
    <source>
        <dbReference type="Proteomes" id="UP001501009"/>
    </source>
</evidence>
<dbReference type="Proteomes" id="UP001501009">
    <property type="component" value="Unassembled WGS sequence"/>
</dbReference>
<evidence type="ECO:0000256" key="1">
    <source>
        <dbReference type="SAM" id="MobiDB-lite"/>
    </source>
</evidence>
<name>A0ABP7IE99_9ACTN</name>
<feature type="region of interest" description="Disordered" evidence="1">
    <location>
        <begin position="1"/>
        <end position="44"/>
    </location>
</feature>
<proteinExistence type="predicted"/>
<dbReference type="EMBL" id="BAABDE010000022">
    <property type="protein sequence ID" value="GAA3816389.1"/>
    <property type="molecule type" value="Genomic_DNA"/>
</dbReference>
<evidence type="ECO:0000313" key="2">
    <source>
        <dbReference type="EMBL" id="GAA3816389.1"/>
    </source>
</evidence>